<evidence type="ECO:0000313" key="9">
    <source>
        <dbReference type="Proteomes" id="UP001232536"/>
    </source>
</evidence>
<proteinExistence type="predicted"/>
<dbReference type="SUPFAM" id="SSF46767">
    <property type="entry name" value="Methylated DNA-protein cysteine methyltransferase, C-terminal domain"/>
    <property type="match status" value="1"/>
</dbReference>
<keyword evidence="3 8" id="KW-0808">Transferase</keyword>
<dbReference type="PROSITE" id="PS00374">
    <property type="entry name" value="MGMT"/>
    <property type="match status" value="1"/>
</dbReference>
<dbReference type="InterPro" id="IPR036631">
    <property type="entry name" value="MGMT_N_sf"/>
</dbReference>
<keyword evidence="2 8" id="KW-0489">Methyltransferase</keyword>
<evidence type="ECO:0000313" key="8">
    <source>
        <dbReference type="EMBL" id="MDO8108191.1"/>
    </source>
</evidence>
<reference evidence="8 9" key="1">
    <citation type="submission" date="2023-07" db="EMBL/GenBank/DDBJ databases">
        <title>Description of novel actinomycetes strains, isolated from tidal flat sediment.</title>
        <authorList>
            <person name="Lu C."/>
        </authorList>
    </citation>
    <scope>NUCLEOTIDE SEQUENCE [LARGE SCALE GENOMIC DNA]</scope>
    <source>
        <strain evidence="8 9">SYSU T00b441</strain>
    </source>
</reference>
<dbReference type="InterPro" id="IPR001497">
    <property type="entry name" value="MethylDNA_cys_MeTrfase_AS"/>
</dbReference>
<gene>
    <name evidence="8" type="ORF">Q6348_13405</name>
</gene>
<dbReference type="InterPro" id="IPR036217">
    <property type="entry name" value="MethylDNA_cys_MeTrfase_DNAb"/>
</dbReference>
<comment type="caution">
    <text evidence="8">The sequence shown here is derived from an EMBL/GenBank/DDBJ whole genome shotgun (WGS) entry which is preliminary data.</text>
</comment>
<evidence type="ECO:0000256" key="6">
    <source>
        <dbReference type="ARBA" id="ARBA00049348"/>
    </source>
</evidence>
<dbReference type="RefSeq" id="WP_304601778.1">
    <property type="nucleotide sequence ID" value="NZ_JAUQYP010000001.1"/>
</dbReference>
<dbReference type="Gene3D" id="3.30.160.70">
    <property type="entry name" value="Methylated DNA-protein cysteine methyltransferase domain"/>
    <property type="match status" value="1"/>
</dbReference>
<dbReference type="PROSITE" id="PS01124">
    <property type="entry name" value="HTH_ARAC_FAMILY_2"/>
    <property type="match status" value="1"/>
</dbReference>
<evidence type="ECO:0000256" key="5">
    <source>
        <dbReference type="ARBA" id="ARBA00023204"/>
    </source>
</evidence>
<comment type="catalytic activity">
    <reaction evidence="6">
        <text>a 6-O-methyl-2'-deoxyguanosine in DNA + L-cysteinyl-[protein] = S-methyl-L-cysteinyl-[protein] + a 2'-deoxyguanosine in DNA</text>
        <dbReference type="Rhea" id="RHEA:24000"/>
        <dbReference type="Rhea" id="RHEA-COMP:10131"/>
        <dbReference type="Rhea" id="RHEA-COMP:10132"/>
        <dbReference type="Rhea" id="RHEA-COMP:11367"/>
        <dbReference type="Rhea" id="RHEA-COMP:11368"/>
        <dbReference type="ChEBI" id="CHEBI:29950"/>
        <dbReference type="ChEBI" id="CHEBI:82612"/>
        <dbReference type="ChEBI" id="CHEBI:85445"/>
        <dbReference type="ChEBI" id="CHEBI:85448"/>
        <dbReference type="EC" id="2.1.1.63"/>
    </reaction>
</comment>
<dbReference type="InterPro" id="IPR018060">
    <property type="entry name" value="HTH_AraC"/>
</dbReference>
<comment type="catalytic activity">
    <reaction evidence="1">
        <text>a 4-O-methyl-thymidine in DNA + L-cysteinyl-[protein] = a thymidine in DNA + S-methyl-L-cysteinyl-[protein]</text>
        <dbReference type="Rhea" id="RHEA:53428"/>
        <dbReference type="Rhea" id="RHEA-COMP:10131"/>
        <dbReference type="Rhea" id="RHEA-COMP:10132"/>
        <dbReference type="Rhea" id="RHEA-COMP:13555"/>
        <dbReference type="Rhea" id="RHEA-COMP:13556"/>
        <dbReference type="ChEBI" id="CHEBI:29950"/>
        <dbReference type="ChEBI" id="CHEBI:82612"/>
        <dbReference type="ChEBI" id="CHEBI:137386"/>
        <dbReference type="ChEBI" id="CHEBI:137387"/>
        <dbReference type="EC" id="2.1.1.63"/>
    </reaction>
</comment>
<dbReference type="EC" id="2.1.1.63" evidence="8"/>
<dbReference type="InterPro" id="IPR036388">
    <property type="entry name" value="WH-like_DNA-bd_sf"/>
</dbReference>
<dbReference type="Proteomes" id="UP001232536">
    <property type="component" value="Unassembled WGS sequence"/>
</dbReference>
<keyword evidence="5" id="KW-0234">DNA repair</keyword>
<evidence type="ECO:0000256" key="3">
    <source>
        <dbReference type="ARBA" id="ARBA00022679"/>
    </source>
</evidence>
<name>A0ABT9DES5_9CELL</name>
<evidence type="ECO:0000259" key="7">
    <source>
        <dbReference type="PROSITE" id="PS01124"/>
    </source>
</evidence>
<dbReference type="PANTHER" id="PTHR10815">
    <property type="entry name" value="METHYLATED-DNA--PROTEIN-CYSTEINE METHYLTRANSFERASE"/>
    <property type="match status" value="1"/>
</dbReference>
<dbReference type="GO" id="GO:0003908">
    <property type="term" value="F:methylated-DNA-[protein]-cysteine S-methyltransferase activity"/>
    <property type="evidence" value="ECO:0007669"/>
    <property type="project" value="UniProtKB-EC"/>
</dbReference>
<evidence type="ECO:0000256" key="1">
    <source>
        <dbReference type="ARBA" id="ARBA00001286"/>
    </source>
</evidence>
<dbReference type="EMBL" id="JAUQYP010000001">
    <property type="protein sequence ID" value="MDO8108191.1"/>
    <property type="molecule type" value="Genomic_DNA"/>
</dbReference>
<keyword evidence="4" id="KW-0227">DNA damage</keyword>
<feature type="domain" description="HTH araC/xylS-type" evidence="7">
    <location>
        <begin position="39"/>
        <end position="118"/>
    </location>
</feature>
<dbReference type="Pfam" id="PF12833">
    <property type="entry name" value="HTH_18"/>
    <property type="match status" value="1"/>
</dbReference>
<dbReference type="Pfam" id="PF01035">
    <property type="entry name" value="DNA_binding_1"/>
    <property type="match status" value="1"/>
</dbReference>
<dbReference type="NCBIfam" id="TIGR00589">
    <property type="entry name" value="ogt"/>
    <property type="match status" value="1"/>
</dbReference>
<dbReference type="PANTHER" id="PTHR10815:SF5">
    <property type="entry name" value="METHYLATED-DNA--PROTEIN-CYSTEINE METHYLTRANSFERASE"/>
    <property type="match status" value="1"/>
</dbReference>
<dbReference type="SUPFAM" id="SSF53155">
    <property type="entry name" value="Methylated DNA-protein cysteine methyltransferase domain"/>
    <property type="match status" value="1"/>
</dbReference>
<organism evidence="8 9">
    <name type="scientific">Actinotalea lenta</name>
    <dbReference type="NCBI Taxonomy" id="3064654"/>
    <lineage>
        <taxon>Bacteria</taxon>
        <taxon>Bacillati</taxon>
        <taxon>Actinomycetota</taxon>
        <taxon>Actinomycetes</taxon>
        <taxon>Micrococcales</taxon>
        <taxon>Cellulomonadaceae</taxon>
        <taxon>Actinotalea</taxon>
    </lineage>
</organism>
<dbReference type="Gene3D" id="1.10.10.10">
    <property type="entry name" value="Winged helix-like DNA-binding domain superfamily/Winged helix DNA-binding domain"/>
    <property type="match status" value="1"/>
</dbReference>
<dbReference type="SMART" id="SM00342">
    <property type="entry name" value="HTH_ARAC"/>
    <property type="match status" value="1"/>
</dbReference>
<protein>
    <submittedName>
        <fullName evidence="8">Methylated-DNA--[protein]-cysteine S-methyltransferase</fullName>
        <ecNumber evidence="8">2.1.1.63</ecNumber>
    </submittedName>
</protein>
<dbReference type="GO" id="GO:0032259">
    <property type="term" value="P:methylation"/>
    <property type="evidence" value="ECO:0007669"/>
    <property type="project" value="UniProtKB-KW"/>
</dbReference>
<sequence>MTSTTTRQAHTAAVDPRADAVVVAAQAMVRAGGPVPNAELARLAAVSERTLRRAFTELIGVGPRAFGQAVRTGTARDLLRSGSLVTDALVAAGFGSVRAFYETAAGTMGMPPSAYAAGAPGERLGWTAVETPVGTVLGAASERGLCAVRIGAALGPLLDQVRAEFPRAELVADHDRLADVARALAALAAGHPAPELPLDVRGTAFQARVWQALTRIPAGETRTYSEVAQDIGEPTAVRAVAGACARNRLALVVPCHRVVRTDGGLGGYRWGLAVKRELLEAEHALPDRARVVG</sequence>
<keyword evidence="9" id="KW-1185">Reference proteome</keyword>
<evidence type="ECO:0000256" key="4">
    <source>
        <dbReference type="ARBA" id="ARBA00022763"/>
    </source>
</evidence>
<evidence type="ECO:0000256" key="2">
    <source>
        <dbReference type="ARBA" id="ARBA00022603"/>
    </source>
</evidence>
<dbReference type="Gene3D" id="1.10.10.60">
    <property type="entry name" value="Homeodomain-like"/>
    <property type="match status" value="1"/>
</dbReference>
<accession>A0ABT9DES5</accession>
<dbReference type="CDD" id="cd06445">
    <property type="entry name" value="ATase"/>
    <property type="match status" value="1"/>
</dbReference>
<dbReference type="InterPro" id="IPR014048">
    <property type="entry name" value="MethylDNA_cys_MeTrfase_DNA-bd"/>
</dbReference>